<gene>
    <name evidence="1" type="ORF">AG0111_0g4743</name>
</gene>
<proteinExistence type="predicted"/>
<keyword evidence="2" id="KW-1185">Reference proteome</keyword>
<evidence type="ECO:0000313" key="2">
    <source>
        <dbReference type="Proteomes" id="UP000293547"/>
    </source>
</evidence>
<organism evidence="1 2">
    <name type="scientific">Alternaria gaisen</name>
    <dbReference type="NCBI Taxonomy" id="167740"/>
    <lineage>
        <taxon>Eukaryota</taxon>
        <taxon>Fungi</taxon>
        <taxon>Dikarya</taxon>
        <taxon>Ascomycota</taxon>
        <taxon>Pezizomycotina</taxon>
        <taxon>Dothideomycetes</taxon>
        <taxon>Pleosporomycetidae</taxon>
        <taxon>Pleosporales</taxon>
        <taxon>Pleosporineae</taxon>
        <taxon>Pleosporaceae</taxon>
        <taxon>Alternaria</taxon>
        <taxon>Alternaria sect. Alternaria</taxon>
    </lineage>
</organism>
<dbReference type="EMBL" id="PDWZ02000004">
    <property type="protein sequence ID" value="KAB2106940.1"/>
    <property type="molecule type" value="Genomic_DNA"/>
</dbReference>
<sequence length="69" mass="7660">MSDLTSLLIVGVDFGWSEVNLSEKIDVPKIRALVLKGIEDLKNTSGIECDICFVVPDKETPFDEFSTKL</sequence>
<evidence type="ECO:0000313" key="1">
    <source>
        <dbReference type="EMBL" id="KAB2106940.1"/>
    </source>
</evidence>
<comment type="caution">
    <text evidence="1">The sequence shown here is derived from an EMBL/GenBank/DDBJ whole genome shotgun (WGS) entry which is preliminary data.</text>
</comment>
<reference evidence="1 2" key="1">
    <citation type="journal article" date="2019" name="bioRxiv">
        <title>Genomics, evolutionary history and diagnostics of the Alternaria alternata species group including apple and Asian pear pathotypes.</title>
        <authorList>
            <person name="Armitage A.D."/>
            <person name="Cockerton H.M."/>
            <person name="Sreenivasaprasad S."/>
            <person name="Woodhall J.W."/>
            <person name="Lane C.R."/>
            <person name="Harrison R.J."/>
            <person name="Clarkson J.P."/>
        </authorList>
    </citation>
    <scope>NUCLEOTIDE SEQUENCE [LARGE SCALE GENOMIC DNA]</scope>
    <source>
        <strain evidence="1 2">FERA 650</strain>
    </source>
</reference>
<protein>
    <submittedName>
        <fullName evidence="1">Uncharacterized protein</fullName>
    </submittedName>
</protein>
<name>A0ACB6FR70_9PLEO</name>
<dbReference type="Proteomes" id="UP000293547">
    <property type="component" value="Unassembled WGS sequence"/>
</dbReference>
<accession>A0ACB6FR70</accession>